<dbReference type="InterPro" id="IPR036388">
    <property type="entry name" value="WH-like_DNA-bd_sf"/>
</dbReference>
<dbReference type="EMBL" id="JAGSGB010000001">
    <property type="protein sequence ID" value="MBZ6378304.1"/>
    <property type="molecule type" value="Genomic_DNA"/>
</dbReference>
<protein>
    <submittedName>
        <fullName evidence="2">Winged helix-turn-helix domain-containing protein</fullName>
    </submittedName>
</protein>
<name>A0ABS7WK44_9SPHN</name>
<dbReference type="RefSeq" id="WP_224199396.1">
    <property type="nucleotide sequence ID" value="NZ_JAGSGB010000001.1"/>
</dbReference>
<evidence type="ECO:0000259" key="1">
    <source>
        <dbReference type="PROSITE" id="PS51063"/>
    </source>
</evidence>
<dbReference type="SMART" id="SM00419">
    <property type="entry name" value="HTH_CRP"/>
    <property type="match status" value="1"/>
</dbReference>
<dbReference type="InterPro" id="IPR036390">
    <property type="entry name" value="WH_DNA-bd_sf"/>
</dbReference>
<comment type="caution">
    <text evidence="2">The sequence shown here is derived from an EMBL/GenBank/DDBJ whole genome shotgun (WGS) entry which is preliminary data.</text>
</comment>
<dbReference type="InterPro" id="IPR012318">
    <property type="entry name" value="HTH_CRP"/>
</dbReference>
<feature type="domain" description="HTH crp-type" evidence="1">
    <location>
        <begin position="17"/>
        <end position="90"/>
    </location>
</feature>
<evidence type="ECO:0000313" key="3">
    <source>
        <dbReference type="Proteomes" id="UP000824621"/>
    </source>
</evidence>
<accession>A0ABS7WK44</accession>
<dbReference type="Gene3D" id="1.10.10.10">
    <property type="entry name" value="Winged helix-like DNA-binding domain superfamily/Winged helix DNA-binding domain"/>
    <property type="match status" value="1"/>
</dbReference>
<reference evidence="2 3" key="1">
    <citation type="submission" date="2021-04" db="EMBL/GenBank/DDBJ databases">
        <authorList>
            <person name="Pira H."/>
            <person name="Risdian C."/>
            <person name="Wink J."/>
        </authorList>
    </citation>
    <scope>NUCLEOTIDE SEQUENCE [LARGE SCALE GENOMIC DNA]</scope>
    <source>
        <strain evidence="2 3">DSM 107782</strain>
    </source>
</reference>
<gene>
    <name evidence="2" type="ORF">KCN53_06605</name>
</gene>
<keyword evidence="3" id="KW-1185">Reference proteome</keyword>
<dbReference type="Pfam" id="PF13545">
    <property type="entry name" value="HTH_Crp_2"/>
    <property type="match status" value="1"/>
</dbReference>
<dbReference type="PROSITE" id="PS51063">
    <property type="entry name" value="HTH_CRP_2"/>
    <property type="match status" value="1"/>
</dbReference>
<evidence type="ECO:0000313" key="2">
    <source>
        <dbReference type="EMBL" id="MBZ6378304.1"/>
    </source>
</evidence>
<dbReference type="SUPFAM" id="SSF46785">
    <property type="entry name" value="Winged helix' DNA-binding domain"/>
    <property type="match status" value="1"/>
</dbReference>
<sequence>MARTLRTAQRTRALIALPGPDRMMTLLLDFRSEAGAAGLPKDPVRIPLRQGELGEFIGQTEVHVSRVLKSLKESDRIATWRDGFEILDPESEIRRLDYVDPFASGLHG</sequence>
<proteinExistence type="predicted"/>
<dbReference type="Proteomes" id="UP000824621">
    <property type="component" value="Unassembled WGS sequence"/>
</dbReference>
<organism evidence="2 3">
    <name type="scientific">Pacificimonas aurantium</name>
    <dbReference type="NCBI Taxonomy" id="1250540"/>
    <lineage>
        <taxon>Bacteria</taxon>
        <taxon>Pseudomonadati</taxon>
        <taxon>Pseudomonadota</taxon>
        <taxon>Alphaproteobacteria</taxon>
        <taxon>Sphingomonadales</taxon>
        <taxon>Sphingosinicellaceae</taxon>
        <taxon>Pacificimonas</taxon>
    </lineage>
</organism>